<dbReference type="OrthoDB" id="9813438at2"/>
<gene>
    <name evidence="3" type="ORF">ERS852572_00533</name>
</gene>
<dbReference type="SUPFAM" id="SSF55874">
    <property type="entry name" value="ATPase domain of HSP90 chaperone/DNA topoisomerase II/histidine kinase"/>
    <property type="match status" value="1"/>
</dbReference>
<evidence type="ECO:0000256" key="2">
    <source>
        <dbReference type="ARBA" id="ARBA00023054"/>
    </source>
</evidence>
<dbReference type="GO" id="GO:0046872">
    <property type="term" value="F:metal ion binding"/>
    <property type="evidence" value="ECO:0007669"/>
    <property type="project" value="UniProtKB-KW"/>
</dbReference>
<dbReference type="Proteomes" id="UP000095350">
    <property type="component" value="Unassembled WGS sequence"/>
</dbReference>
<protein>
    <submittedName>
        <fullName evidence="3">DNA mismatch repair protein MutL</fullName>
    </submittedName>
</protein>
<keyword evidence="2" id="KW-0175">Coiled coil</keyword>
<dbReference type="AlphaFoldDB" id="A0A173RRT5"/>
<dbReference type="PANTHER" id="PTHR23337">
    <property type="entry name" value="ZINC FINGER CW-TYPE COILED-COIL DOMAIN PROTEIN 1"/>
    <property type="match status" value="1"/>
</dbReference>
<dbReference type="Pfam" id="PF13589">
    <property type="entry name" value="HATPase_c_3"/>
    <property type="match status" value="1"/>
</dbReference>
<sequence>MEKTYELMPNAKMLLSSLRSVGYTEETAIADIVDNSISSGANTIQLYFDWDDQTILIADNGKGMQKKELLDSMKIGSSDPGVTRSASDLGRFGMGMKTASFSLGKQLLVITKQKDEINNAEWNLEYVENEDKWEILIHSDEKIDTYIKSKTDKIEFQNWDEGTLISLSMLDKLIDENNMQKSKVKFYKTVEKVKKHLAMIFHRFIEEDNLQIYVNKNLLEAWNPFIRQNPATMELACEELFDGKTSVSIEPYILPHKTKFEDEEAFKKAGGAKDWLAHQGFYVYRNRRLIVYGTWFGKFKKEPAYNLARIKLDMSSESDFEWGIDIKKSKATLPVSIEESVIQIAYLAIEKSVAVYNSRGVYNRRNTGNNTSLKYVWEQRKNSSGNYMFYLNKKHPMLIKLMQELNEETKKELKTYLSLIENYSPSMLSGVIATTNSTEINDEVKSRDLLAVKEKIMVLKELGYEQEEIYEVFKEAPEYTYLGDEINKFI</sequence>
<reference evidence="3 4" key="1">
    <citation type="submission" date="2015-09" db="EMBL/GenBank/DDBJ databases">
        <authorList>
            <consortium name="Pathogen Informatics"/>
        </authorList>
    </citation>
    <scope>NUCLEOTIDE SEQUENCE [LARGE SCALE GENOMIC DNA]</scope>
    <source>
        <strain evidence="3 4">2789STDY5834960</strain>
    </source>
</reference>
<name>A0A173RRT5_9FIRM</name>
<dbReference type="STRING" id="166486.ERS852572_00533"/>
<proteinExistence type="predicted"/>
<evidence type="ECO:0000313" key="3">
    <source>
        <dbReference type="EMBL" id="CUM79848.1"/>
    </source>
</evidence>
<organism evidence="3 4">
    <name type="scientific">Roseburia intestinalis</name>
    <dbReference type="NCBI Taxonomy" id="166486"/>
    <lineage>
        <taxon>Bacteria</taxon>
        <taxon>Bacillati</taxon>
        <taxon>Bacillota</taxon>
        <taxon>Clostridia</taxon>
        <taxon>Lachnospirales</taxon>
        <taxon>Lachnospiraceae</taxon>
        <taxon>Roseburia</taxon>
    </lineage>
</organism>
<dbReference type="Gene3D" id="3.30.565.10">
    <property type="entry name" value="Histidine kinase-like ATPase, C-terminal domain"/>
    <property type="match status" value="1"/>
</dbReference>
<dbReference type="PaxDb" id="166486-ERS852572_00533"/>
<dbReference type="EMBL" id="CYXZ01000003">
    <property type="protein sequence ID" value="CUM79848.1"/>
    <property type="molecule type" value="Genomic_DNA"/>
</dbReference>
<evidence type="ECO:0000313" key="4">
    <source>
        <dbReference type="Proteomes" id="UP000095350"/>
    </source>
</evidence>
<keyword evidence="1" id="KW-0479">Metal-binding</keyword>
<dbReference type="InterPro" id="IPR036890">
    <property type="entry name" value="HATPase_C_sf"/>
</dbReference>
<accession>A0A173RRT5</accession>
<dbReference type="PANTHER" id="PTHR23337:SF3">
    <property type="entry name" value="MORC FAMILY CW-TYPE ZINC FINGER 2"/>
    <property type="match status" value="1"/>
</dbReference>
<dbReference type="RefSeq" id="WP_055193219.1">
    <property type="nucleotide sequence ID" value="NZ_CABIYH010000003.1"/>
</dbReference>
<evidence type="ECO:0000256" key="1">
    <source>
        <dbReference type="ARBA" id="ARBA00022723"/>
    </source>
</evidence>